<evidence type="ECO:0000256" key="7">
    <source>
        <dbReference type="SAM" id="Phobius"/>
    </source>
</evidence>
<keyword evidence="5 7" id="KW-0472">Membrane</keyword>
<dbReference type="InterPro" id="IPR003838">
    <property type="entry name" value="ABC3_permease_C"/>
</dbReference>
<evidence type="ECO:0000259" key="8">
    <source>
        <dbReference type="Pfam" id="PF02687"/>
    </source>
</evidence>
<evidence type="ECO:0000256" key="1">
    <source>
        <dbReference type="ARBA" id="ARBA00004651"/>
    </source>
</evidence>
<evidence type="ECO:0000256" key="4">
    <source>
        <dbReference type="ARBA" id="ARBA00022989"/>
    </source>
</evidence>
<evidence type="ECO:0000256" key="3">
    <source>
        <dbReference type="ARBA" id="ARBA00022692"/>
    </source>
</evidence>
<dbReference type="Pfam" id="PF02687">
    <property type="entry name" value="FtsX"/>
    <property type="match status" value="1"/>
</dbReference>
<reference evidence="9 10" key="1">
    <citation type="submission" date="2020-02" db="EMBL/GenBank/DDBJ databases">
        <authorList>
            <person name="Li X.-J."/>
            <person name="Feng X.-M."/>
        </authorList>
    </citation>
    <scope>NUCLEOTIDE SEQUENCE [LARGE SCALE GENOMIC DNA]</scope>
    <source>
        <strain evidence="9 10">CGMCC 4.7225</strain>
    </source>
</reference>
<evidence type="ECO:0000256" key="2">
    <source>
        <dbReference type="ARBA" id="ARBA00022475"/>
    </source>
</evidence>
<organism evidence="9 10">
    <name type="scientific">Phytoactinopolyspora alkaliphila</name>
    <dbReference type="NCBI Taxonomy" id="1783498"/>
    <lineage>
        <taxon>Bacteria</taxon>
        <taxon>Bacillati</taxon>
        <taxon>Actinomycetota</taxon>
        <taxon>Actinomycetes</taxon>
        <taxon>Jiangellales</taxon>
        <taxon>Jiangellaceae</taxon>
        <taxon>Phytoactinopolyspora</taxon>
    </lineage>
</organism>
<evidence type="ECO:0000256" key="5">
    <source>
        <dbReference type="ARBA" id="ARBA00023136"/>
    </source>
</evidence>
<feature type="transmembrane region" description="Helical" evidence="7">
    <location>
        <begin position="662"/>
        <end position="685"/>
    </location>
</feature>
<keyword evidence="4 7" id="KW-1133">Transmembrane helix</keyword>
<dbReference type="PANTHER" id="PTHR30572">
    <property type="entry name" value="MEMBRANE COMPONENT OF TRANSPORTER-RELATED"/>
    <property type="match status" value="1"/>
</dbReference>
<comment type="similarity">
    <text evidence="6">Belongs to the ABC-4 integral membrane protein family.</text>
</comment>
<comment type="caution">
    <text evidence="9">The sequence shown here is derived from an EMBL/GenBank/DDBJ whole genome shotgun (WGS) entry which is preliminary data.</text>
</comment>
<evidence type="ECO:0000313" key="10">
    <source>
        <dbReference type="Proteomes" id="UP000469185"/>
    </source>
</evidence>
<feature type="transmembrane region" description="Helical" evidence="7">
    <location>
        <begin position="706"/>
        <end position="730"/>
    </location>
</feature>
<protein>
    <submittedName>
        <fullName evidence="9">ABC transporter permease</fullName>
    </submittedName>
</protein>
<feature type="transmembrane region" description="Helical" evidence="7">
    <location>
        <begin position="319"/>
        <end position="347"/>
    </location>
</feature>
<accession>A0A6N9YHD3</accession>
<dbReference type="Proteomes" id="UP000469185">
    <property type="component" value="Unassembled WGS sequence"/>
</dbReference>
<keyword evidence="3 7" id="KW-0812">Transmembrane</keyword>
<feature type="transmembrane region" description="Helical" evidence="7">
    <location>
        <begin position="750"/>
        <end position="772"/>
    </location>
</feature>
<dbReference type="GO" id="GO:0005886">
    <property type="term" value="C:plasma membrane"/>
    <property type="evidence" value="ECO:0007669"/>
    <property type="project" value="UniProtKB-SubCell"/>
</dbReference>
<feature type="domain" description="ABC3 transporter permease C-terminal" evidence="8">
    <location>
        <begin position="663"/>
        <end position="778"/>
    </location>
</feature>
<evidence type="ECO:0000313" key="9">
    <source>
        <dbReference type="EMBL" id="NED94413.1"/>
    </source>
</evidence>
<dbReference type="InterPro" id="IPR050250">
    <property type="entry name" value="Macrolide_Exporter_MacB"/>
</dbReference>
<dbReference type="AlphaFoldDB" id="A0A6N9YHD3"/>
<keyword evidence="2" id="KW-1003">Cell membrane</keyword>
<dbReference type="EMBL" id="JAAGOB010000002">
    <property type="protein sequence ID" value="NED94413.1"/>
    <property type="molecule type" value="Genomic_DNA"/>
</dbReference>
<name>A0A6N9YHD3_9ACTN</name>
<dbReference type="PANTHER" id="PTHR30572:SF4">
    <property type="entry name" value="ABC TRANSPORTER PERMEASE YTRF"/>
    <property type="match status" value="1"/>
</dbReference>
<feature type="transmembrane region" description="Helical" evidence="7">
    <location>
        <begin position="273"/>
        <end position="294"/>
    </location>
</feature>
<proteinExistence type="inferred from homology"/>
<dbReference type="RefSeq" id="WP_163816205.1">
    <property type="nucleotide sequence ID" value="NZ_JAAGOB010000002.1"/>
</dbReference>
<keyword evidence="10" id="KW-1185">Reference proteome</keyword>
<comment type="subcellular location">
    <subcellularLocation>
        <location evidence="1">Cell membrane</location>
        <topology evidence="1">Multi-pass membrane protein</topology>
    </subcellularLocation>
</comment>
<sequence length="789" mass="82659">MAAITFWVRLDLRRRWRSLLVLTLLIALAAGAVMTALAGALRGASAVERLLDRTLPATVEVVPNDPEFDWDVIREMPQVAAVAETAWTRYYVDGQASEQPVPIGVDAMRTVERPVVLEGRLADPTQPDEAVVTSGFVETSGKGVGDSVILALYEPDTLEALWRDPDLLPDGPAVEIQIVGVVRSYLLSDSALDTRGILVPSAGLVTEYAPNLLGASGAVAMMSGLVRLEEGGDAIAAFAADLVRVTGRSDIDVWSHVDSVEYEQSITGFESNAMLAVAVAVGAASVVLVGQAIARHTTSATAELEVLRWLGMTPRASSWAAALGPLLAAVIGTQLGGAASVVASQWFPYGAASWMEPEPGVDVDLRVLVPGIVGVPLLVAAGAVSASWLAQRSSGSLRQSAAVAGAARAGFPVPVVVGARFALESGQGSRAVSVRPALLGAVAGVSGVVAALIFSSAVDDAIANPARYGQVHQLEATLGFFGEDVVSADEMLAIIAADPDVVAVNDSRSAVAQHAEIQITVYTLDPVGTAIDAVVTSGRLPSRSAEIVVAPYASAAGVAVGDTIELTGTRATRELTVTGFGFVPEGVQNYYNTGAWVSRSEFDSLFGEFMFHTAHIVVREDADPAAVLARLQRAAGDDEKLIQPALERSSEGELRQIRRLPVFLAAFLTLLALGAVGHTLTTAVRRRRQELAVLRALGMTAWQSRAVVVTQASVPALVGVAAGVPLGIALGRVLWRYYADTTHVHYVPPAAWPALLLVVPLALLAANLLAAWPGHRAATMRIGHVLRAE</sequence>
<dbReference type="GO" id="GO:0022857">
    <property type="term" value="F:transmembrane transporter activity"/>
    <property type="evidence" value="ECO:0007669"/>
    <property type="project" value="TreeGrafter"/>
</dbReference>
<feature type="transmembrane region" description="Helical" evidence="7">
    <location>
        <begin position="367"/>
        <end position="390"/>
    </location>
</feature>
<gene>
    <name evidence="9" type="ORF">G1H11_03705</name>
</gene>
<evidence type="ECO:0000256" key="6">
    <source>
        <dbReference type="ARBA" id="ARBA00038076"/>
    </source>
</evidence>
<feature type="transmembrane region" description="Helical" evidence="7">
    <location>
        <begin position="437"/>
        <end position="458"/>
    </location>
</feature>